<evidence type="ECO:0000259" key="3">
    <source>
        <dbReference type="Pfam" id="PF00535"/>
    </source>
</evidence>
<dbReference type="InterPro" id="IPR029044">
    <property type="entry name" value="Nucleotide-diphossugar_trans"/>
</dbReference>
<feature type="non-terminal residue" evidence="4">
    <location>
        <position position="191"/>
    </location>
</feature>
<dbReference type="AlphaFoldDB" id="A0A0F8W0M0"/>
<proteinExistence type="predicted"/>
<dbReference type="EMBL" id="LAZR01068147">
    <property type="protein sequence ID" value="KKK50187.1"/>
    <property type="molecule type" value="Genomic_DNA"/>
</dbReference>
<dbReference type="InterPro" id="IPR001173">
    <property type="entry name" value="Glyco_trans_2-like"/>
</dbReference>
<accession>A0A0F8W0M0</accession>
<evidence type="ECO:0000256" key="2">
    <source>
        <dbReference type="ARBA" id="ARBA00022679"/>
    </source>
</evidence>
<sequence>MNISLSIIIPVWNEESIIQKTSSFLKKLRLPFRYSELIFVAGGEDNTYNISKKMKFENFDEVLVLRQNTKDFKSGALIKGIKESKGDIITIVDADTIVTPNFMIEVVQALKKCDVVNCDFIPILRKGFWYDYYIANKLIWAKNSNNLSSLFGAATISIKRGVFNKIGIENFFTDKTTAGVDYFMGIILKNN</sequence>
<comment type="caution">
    <text evidence="4">The sequence shown here is derived from an EMBL/GenBank/DDBJ whole genome shotgun (WGS) entry which is preliminary data.</text>
</comment>
<evidence type="ECO:0000313" key="4">
    <source>
        <dbReference type="EMBL" id="KKK50187.1"/>
    </source>
</evidence>
<organism evidence="4">
    <name type="scientific">marine sediment metagenome</name>
    <dbReference type="NCBI Taxonomy" id="412755"/>
    <lineage>
        <taxon>unclassified sequences</taxon>
        <taxon>metagenomes</taxon>
        <taxon>ecological metagenomes</taxon>
    </lineage>
</organism>
<keyword evidence="1" id="KW-0328">Glycosyltransferase</keyword>
<feature type="domain" description="Glycosyltransferase 2-like" evidence="3">
    <location>
        <begin position="6"/>
        <end position="132"/>
    </location>
</feature>
<dbReference type="PANTHER" id="PTHR43630">
    <property type="entry name" value="POLY-BETA-1,6-N-ACETYL-D-GLUCOSAMINE SYNTHASE"/>
    <property type="match status" value="1"/>
</dbReference>
<dbReference type="GO" id="GO:0016757">
    <property type="term" value="F:glycosyltransferase activity"/>
    <property type="evidence" value="ECO:0007669"/>
    <property type="project" value="UniProtKB-KW"/>
</dbReference>
<dbReference type="Gene3D" id="3.90.550.10">
    <property type="entry name" value="Spore Coat Polysaccharide Biosynthesis Protein SpsA, Chain A"/>
    <property type="match status" value="1"/>
</dbReference>
<keyword evidence="2" id="KW-0808">Transferase</keyword>
<protein>
    <recommendedName>
        <fullName evidence="3">Glycosyltransferase 2-like domain-containing protein</fullName>
    </recommendedName>
</protein>
<reference evidence="4" key="1">
    <citation type="journal article" date="2015" name="Nature">
        <title>Complex archaea that bridge the gap between prokaryotes and eukaryotes.</title>
        <authorList>
            <person name="Spang A."/>
            <person name="Saw J.H."/>
            <person name="Jorgensen S.L."/>
            <person name="Zaremba-Niedzwiedzka K."/>
            <person name="Martijn J."/>
            <person name="Lind A.E."/>
            <person name="van Eijk R."/>
            <person name="Schleper C."/>
            <person name="Guy L."/>
            <person name="Ettema T.J."/>
        </authorList>
    </citation>
    <scope>NUCLEOTIDE SEQUENCE</scope>
</reference>
<dbReference type="Pfam" id="PF00535">
    <property type="entry name" value="Glycos_transf_2"/>
    <property type="match status" value="1"/>
</dbReference>
<dbReference type="SUPFAM" id="SSF53448">
    <property type="entry name" value="Nucleotide-diphospho-sugar transferases"/>
    <property type="match status" value="1"/>
</dbReference>
<gene>
    <name evidence="4" type="ORF">LCGC14_3127520</name>
</gene>
<dbReference type="PANTHER" id="PTHR43630:SF1">
    <property type="entry name" value="POLY-BETA-1,6-N-ACETYL-D-GLUCOSAMINE SYNTHASE"/>
    <property type="match status" value="1"/>
</dbReference>
<evidence type="ECO:0000256" key="1">
    <source>
        <dbReference type="ARBA" id="ARBA00022676"/>
    </source>
</evidence>
<name>A0A0F8W0M0_9ZZZZ</name>